<gene>
    <name evidence="1" type="ORF">ABXZ32_10750</name>
</gene>
<dbReference type="InterPro" id="IPR036249">
    <property type="entry name" value="Thioredoxin-like_sf"/>
</dbReference>
<evidence type="ECO:0000313" key="1">
    <source>
        <dbReference type="EMBL" id="MET7029878.1"/>
    </source>
</evidence>
<dbReference type="EMBL" id="JBEWYP010000005">
    <property type="protein sequence ID" value="MET7029878.1"/>
    <property type="molecule type" value="Genomic_DNA"/>
</dbReference>
<dbReference type="SUPFAM" id="SSF52833">
    <property type="entry name" value="Thioredoxin-like"/>
    <property type="match status" value="1"/>
</dbReference>
<keyword evidence="2" id="KW-1185">Reference proteome</keyword>
<organism evidence="1 2">
    <name type="scientific">Sediminicola luteus</name>
    <dbReference type="NCBI Taxonomy" id="319238"/>
    <lineage>
        <taxon>Bacteria</taxon>
        <taxon>Pseudomonadati</taxon>
        <taxon>Bacteroidota</taxon>
        <taxon>Flavobacteriia</taxon>
        <taxon>Flavobacteriales</taxon>
        <taxon>Flavobacteriaceae</taxon>
        <taxon>Sediminicola</taxon>
    </lineage>
</organism>
<dbReference type="Gene3D" id="3.40.30.10">
    <property type="entry name" value="Glutaredoxin"/>
    <property type="match status" value="1"/>
</dbReference>
<dbReference type="Pfam" id="PF14595">
    <property type="entry name" value="Thioredoxin_9"/>
    <property type="match status" value="1"/>
</dbReference>
<sequence length="208" mass="24077">MAYNTKEKAIKKLIIKGVSNALSYSDYRLLMDQLVLRSGTTGLEQTQMYMDYTKLNQQRMKRLDKTIKLPEDVKVKMVKISNKMTWLVLSESWCGDAAQTLPVINKLAEINPNISLKIIQRDEHLELMQYFLTKGSRSIPKLLAIDATTNRILWTWGPRPSEAAQLADDYKKEHGELTPQFKEELQVWYNRDKGKNTVSDLMHLLSLE</sequence>
<accession>A0ABV2TX62</accession>
<protein>
    <submittedName>
        <fullName evidence="1">Thioredoxin family protein</fullName>
    </submittedName>
</protein>
<proteinExistence type="predicted"/>
<dbReference type="Proteomes" id="UP001549773">
    <property type="component" value="Unassembled WGS sequence"/>
</dbReference>
<name>A0ABV2TX62_9FLAO</name>
<reference evidence="1 2" key="1">
    <citation type="submission" date="2024-07" db="EMBL/GenBank/DDBJ databases">
        <title>The genome sequence of type strain Sediminicola luteus GDMCC 1.2596T.</title>
        <authorList>
            <person name="Liu Y."/>
        </authorList>
    </citation>
    <scope>NUCLEOTIDE SEQUENCE [LARGE SCALE GENOMIC DNA]</scope>
    <source>
        <strain evidence="1 2">GDMCC 1.2596</strain>
    </source>
</reference>
<comment type="caution">
    <text evidence="1">The sequence shown here is derived from an EMBL/GenBank/DDBJ whole genome shotgun (WGS) entry which is preliminary data.</text>
</comment>
<evidence type="ECO:0000313" key="2">
    <source>
        <dbReference type="Proteomes" id="UP001549773"/>
    </source>
</evidence>
<dbReference type="RefSeq" id="WP_354618680.1">
    <property type="nucleotide sequence ID" value="NZ_JBEWYP010000005.1"/>
</dbReference>